<keyword evidence="4" id="KW-1185">Reference proteome</keyword>
<dbReference type="EMBL" id="JAJJMA010345190">
    <property type="protein sequence ID" value="MCL7052020.1"/>
    <property type="molecule type" value="Genomic_DNA"/>
</dbReference>
<organism evidence="3 4">
    <name type="scientific">Papaver nudicaule</name>
    <name type="common">Iceland poppy</name>
    <dbReference type="NCBI Taxonomy" id="74823"/>
    <lineage>
        <taxon>Eukaryota</taxon>
        <taxon>Viridiplantae</taxon>
        <taxon>Streptophyta</taxon>
        <taxon>Embryophyta</taxon>
        <taxon>Tracheophyta</taxon>
        <taxon>Spermatophyta</taxon>
        <taxon>Magnoliopsida</taxon>
        <taxon>Ranunculales</taxon>
        <taxon>Papaveraceae</taxon>
        <taxon>Papaveroideae</taxon>
        <taxon>Papaver</taxon>
    </lineage>
</organism>
<keyword evidence="1" id="KW-0472">Membrane</keyword>
<dbReference type="EMBL" id="JAJJMA010096519">
    <property type="protein sequence ID" value="MCL7030001.1"/>
    <property type="molecule type" value="Genomic_DNA"/>
</dbReference>
<comment type="caution">
    <text evidence="3">The sequence shown here is derived from an EMBL/GenBank/DDBJ whole genome shotgun (WGS) entry which is preliminary data.</text>
</comment>
<name>A0AA42B5C9_PAPNU</name>
<keyword evidence="1" id="KW-1133">Transmembrane helix</keyword>
<evidence type="ECO:0000313" key="3">
    <source>
        <dbReference type="EMBL" id="MCL7052020.1"/>
    </source>
</evidence>
<accession>A0AA42B5C9</accession>
<sequence length="89" mass="9908">MEGVTQGLKFIAKDYSTSAKSSSPYTTSSGFSNDQAHIVIRRNSSQMVSVWTCSKLCAVGFVVGVFVGFTLKKRVRKWASKVLRRLRDD</sequence>
<dbReference type="Proteomes" id="UP001177140">
    <property type="component" value="Unassembled WGS sequence"/>
</dbReference>
<evidence type="ECO:0000313" key="4">
    <source>
        <dbReference type="Proteomes" id="UP001177140"/>
    </source>
</evidence>
<protein>
    <recommendedName>
        <fullName evidence="5">Transmembrane protein</fullName>
    </recommendedName>
</protein>
<reference evidence="3" key="1">
    <citation type="submission" date="2022-03" db="EMBL/GenBank/DDBJ databases">
        <title>A functionally conserved STORR gene fusion in Papaver species that diverged 16.8 million years ago.</title>
        <authorList>
            <person name="Catania T."/>
        </authorList>
    </citation>
    <scope>NUCLEOTIDE SEQUENCE</scope>
    <source>
        <strain evidence="3">S-191538</strain>
    </source>
</reference>
<evidence type="ECO:0000313" key="2">
    <source>
        <dbReference type="EMBL" id="MCL7030001.1"/>
    </source>
</evidence>
<feature type="transmembrane region" description="Helical" evidence="1">
    <location>
        <begin position="48"/>
        <end position="71"/>
    </location>
</feature>
<dbReference type="AlphaFoldDB" id="A0AA42B5C9"/>
<proteinExistence type="predicted"/>
<keyword evidence="1" id="KW-0812">Transmembrane</keyword>
<evidence type="ECO:0000256" key="1">
    <source>
        <dbReference type="SAM" id="Phobius"/>
    </source>
</evidence>
<gene>
    <name evidence="2" type="ORF">MKW94_008602</name>
    <name evidence="3" type="ORF">MKW94_013873</name>
</gene>
<evidence type="ECO:0008006" key="5">
    <source>
        <dbReference type="Google" id="ProtNLM"/>
    </source>
</evidence>